<evidence type="ECO:0000313" key="3">
    <source>
        <dbReference type="Proteomes" id="UP000601435"/>
    </source>
</evidence>
<dbReference type="PANTHER" id="PTHR32004">
    <property type="entry name" value="TRNA LIGASE"/>
    <property type="match status" value="1"/>
</dbReference>
<dbReference type="SUPFAM" id="SSF52540">
    <property type="entry name" value="P-loop containing nucleoside triphosphate hydrolases"/>
    <property type="match status" value="1"/>
</dbReference>
<feature type="non-terminal residue" evidence="2">
    <location>
        <position position="1"/>
    </location>
</feature>
<dbReference type="Proteomes" id="UP000601435">
    <property type="component" value="Unassembled WGS sequence"/>
</dbReference>
<proteinExistence type="predicted"/>
<dbReference type="GO" id="GO:0005634">
    <property type="term" value="C:nucleus"/>
    <property type="evidence" value="ECO:0007669"/>
    <property type="project" value="TreeGrafter"/>
</dbReference>
<dbReference type="PANTHER" id="PTHR32004:SF1">
    <property type="entry name" value="TRNA LIGASE"/>
    <property type="match status" value="1"/>
</dbReference>
<evidence type="ECO:0000256" key="1">
    <source>
        <dbReference type="SAM" id="MobiDB-lite"/>
    </source>
</evidence>
<dbReference type="Gene3D" id="3.40.50.300">
    <property type="entry name" value="P-loop containing nucleotide triphosphate hydrolases"/>
    <property type="match status" value="1"/>
</dbReference>
<gene>
    <name evidence="2" type="ORF">SNEC2469_LOCUS19038</name>
</gene>
<sequence length="639" mass="69039">ENDNTAKLQWDAAYDLRRFLKPGDMPSLTETTPAIAKSGQQLRFLTFCPDASNNYTMRVTALDANDEPIDYFEDDEMKLTATPGLPPPKGQVTETTIVPKGQIGKEAEQGAVKEPGLEAGANMQEGEKKPDMGDITREIMKGDDEGVSALDPHLSFLGSHAVPALEILEDVGDRGPLRSYWQGINELPPSLRDSGPDMEVLMLRLIFPLFGSDPEAVSTVLGPKPIADTGRLEVSNSHDLRAPLSSILDDVAEAQREAISTSRYILALQLDGLMKGQISEVAQRQRELSKRGCPGSLSSPGLGVGVGAAEEEVIQFAIRYNSLLDSSMGHIWPAVAEALDIAENGAEEKAYEKAVARLSMAIRSLLDLNEERPEPPLKRARSDADAEAQASPGDTSAVAGQSSPADSIAPARCVCVMLLGMRGSGKTSVCSVLHEVIGGIHIHYDGISASSTKRGSRKTYARELRAALARSLAATRRKKGENAEAQKPVADGDNLLLIDRTNILRSQRADAIAELQRLRWHKRGCRTMLVEFSHPNDEMGYGLEGQLSKRYGESHIGLCAGRIEQRGCAHHALKPSARLRTVLQKEAKAMEPILPDEQRHFDSQISVDVSAAPPDVATEIVKDPETGAIAGSFSGALHF</sequence>
<accession>A0A812W543</accession>
<feature type="compositionally biased region" description="Basic and acidic residues" evidence="1">
    <location>
        <begin position="369"/>
        <end position="384"/>
    </location>
</feature>
<dbReference type="AlphaFoldDB" id="A0A812W543"/>
<keyword evidence="3" id="KW-1185">Reference proteome</keyword>
<comment type="caution">
    <text evidence="2">The sequence shown here is derived from an EMBL/GenBank/DDBJ whole genome shotgun (WGS) entry which is preliminary data.</text>
</comment>
<dbReference type="GO" id="GO:0006388">
    <property type="term" value="P:tRNA splicing, via endonucleolytic cleavage and ligation"/>
    <property type="evidence" value="ECO:0007669"/>
    <property type="project" value="TreeGrafter"/>
</dbReference>
<dbReference type="GO" id="GO:0003972">
    <property type="term" value="F:RNA ligase (ATP) activity"/>
    <property type="evidence" value="ECO:0007669"/>
    <property type="project" value="TreeGrafter"/>
</dbReference>
<evidence type="ECO:0000313" key="2">
    <source>
        <dbReference type="EMBL" id="CAE7666514.1"/>
    </source>
</evidence>
<reference evidence="2" key="1">
    <citation type="submission" date="2021-02" db="EMBL/GenBank/DDBJ databases">
        <authorList>
            <person name="Dougan E. K."/>
            <person name="Rhodes N."/>
            <person name="Thang M."/>
            <person name="Chan C."/>
        </authorList>
    </citation>
    <scope>NUCLEOTIDE SEQUENCE</scope>
</reference>
<dbReference type="OrthoDB" id="433184at2759"/>
<feature type="compositionally biased region" description="Polar residues" evidence="1">
    <location>
        <begin position="392"/>
        <end position="405"/>
    </location>
</feature>
<dbReference type="InterPro" id="IPR027417">
    <property type="entry name" value="P-loop_NTPase"/>
</dbReference>
<organism evidence="2 3">
    <name type="scientific">Symbiodinium necroappetens</name>
    <dbReference type="NCBI Taxonomy" id="1628268"/>
    <lineage>
        <taxon>Eukaryota</taxon>
        <taxon>Sar</taxon>
        <taxon>Alveolata</taxon>
        <taxon>Dinophyceae</taxon>
        <taxon>Suessiales</taxon>
        <taxon>Symbiodiniaceae</taxon>
        <taxon>Symbiodinium</taxon>
    </lineage>
</organism>
<protein>
    <submittedName>
        <fullName evidence="2">Uncharacterized protein</fullName>
    </submittedName>
</protein>
<name>A0A812W543_9DINO</name>
<dbReference type="EMBL" id="CAJNJA010032365">
    <property type="protein sequence ID" value="CAE7666514.1"/>
    <property type="molecule type" value="Genomic_DNA"/>
</dbReference>
<feature type="region of interest" description="Disordered" evidence="1">
    <location>
        <begin position="369"/>
        <end position="405"/>
    </location>
</feature>